<organism evidence="2 3">
    <name type="scientific">Sediminicurvatus halobius</name>
    <dbReference type="NCBI Taxonomy" id="2182432"/>
    <lineage>
        <taxon>Bacteria</taxon>
        <taxon>Pseudomonadati</taxon>
        <taxon>Pseudomonadota</taxon>
        <taxon>Gammaproteobacteria</taxon>
        <taxon>Chromatiales</taxon>
        <taxon>Ectothiorhodospiraceae</taxon>
        <taxon>Sediminicurvatus</taxon>
    </lineage>
</organism>
<sequence length="61" mass="6845">MIQDLLTALALLLVIEGILPFLSPRGMRRALFQIVQHNDKTLRTTGLVTMLAGLLLLYLVR</sequence>
<proteinExistence type="predicted"/>
<feature type="transmembrane region" description="Helical" evidence="1">
    <location>
        <begin position="41"/>
        <end position="60"/>
    </location>
</feature>
<evidence type="ECO:0000313" key="2">
    <source>
        <dbReference type="EMBL" id="PWG62884.1"/>
    </source>
</evidence>
<dbReference type="Proteomes" id="UP000245474">
    <property type="component" value="Unassembled WGS sequence"/>
</dbReference>
<reference evidence="2 3" key="1">
    <citation type="submission" date="2018-05" db="EMBL/GenBank/DDBJ databases">
        <title>Spiribacter halobius sp. nov., a moderately halophilic bacterium isolated from marine solar saltern.</title>
        <authorList>
            <person name="Zheng W.-S."/>
            <person name="Lu D.-C."/>
            <person name="Du Z.-J."/>
        </authorList>
    </citation>
    <scope>NUCLEOTIDE SEQUENCE [LARGE SCALE GENOMIC DNA]</scope>
    <source>
        <strain evidence="2 3">E85</strain>
    </source>
</reference>
<dbReference type="OrthoDB" id="9182237at2"/>
<comment type="caution">
    <text evidence="2">The sequence shown here is derived from an EMBL/GenBank/DDBJ whole genome shotgun (WGS) entry which is preliminary data.</text>
</comment>
<gene>
    <name evidence="2" type="ORF">DEM34_10990</name>
</gene>
<protein>
    <submittedName>
        <fullName evidence="2">DUF2065 domain-containing protein</fullName>
    </submittedName>
</protein>
<dbReference type="InterPro" id="IPR019201">
    <property type="entry name" value="DUF2065"/>
</dbReference>
<accession>A0A2U2N1L8</accession>
<dbReference type="EMBL" id="QFFI01000015">
    <property type="protein sequence ID" value="PWG62884.1"/>
    <property type="molecule type" value="Genomic_DNA"/>
</dbReference>
<keyword evidence="1" id="KW-0812">Transmembrane</keyword>
<dbReference type="PANTHER" id="PTHR38602">
    <property type="entry name" value="INNER MEMBRANE PROTEIN-RELATED"/>
    <property type="match status" value="1"/>
</dbReference>
<evidence type="ECO:0000313" key="3">
    <source>
        <dbReference type="Proteomes" id="UP000245474"/>
    </source>
</evidence>
<name>A0A2U2N1L8_9GAMM</name>
<keyword evidence="1" id="KW-0472">Membrane</keyword>
<evidence type="ECO:0000256" key="1">
    <source>
        <dbReference type="SAM" id="Phobius"/>
    </source>
</evidence>
<keyword evidence="1" id="KW-1133">Transmembrane helix</keyword>
<dbReference type="PANTHER" id="PTHR38602:SF1">
    <property type="entry name" value="INNER MEMBRANE PROTEIN"/>
    <property type="match status" value="1"/>
</dbReference>
<keyword evidence="3" id="KW-1185">Reference proteome</keyword>
<dbReference type="RefSeq" id="WP_109678863.1">
    <property type="nucleotide sequence ID" value="NZ_CP086615.1"/>
</dbReference>
<dbReference type="Pfam" id="PF09838">
    <property type="entry name" value="DUF2065"/>
    <property type="match status" value="1"/>
</dbReference>
<dbReference type="AlphaFoldDB" id="A0A2U2N1L8"/>